<organism evidence="2 3">
    <name type="scientific">Ensete ventricosum</name>
    <name type="common">Abyssinian banana</name>
    <name type="synonym">Musa ensete</name>
    <dbReference type="NCBI Taxonomy" id="4639"/>
    <lineage>
        <taxon>Eukaryota</taxon>
        <taxon>Viridiplantae</taxon>
        <taxon>Streptophyta</taxon>
        <taxon>Embryophyta</taxon>
        <taxon>Tracheophyta</taxon>
        <taxon>Spermatophyta</taxon>
        <taxon>Magnoliopsida</taxon>
        <taxon>Liliopsida</taxon>
        <taxon>Zingiberales</taxon>
        <taxon>Musaceae</taxon>
        <taxon>Ensete</taxon>
    </lineage>
</organism>
<dbReference type="AlphaFoldDB" id="A0A426ZY58"/>
<proteinExistence type="predicted"/>
<feature type="region of interest" description="Disordered" evidence="1">
    <location>
        <begin position="22"/>
        <end position="52"/>
    </location>
</feature>
<sequence>MPEMLQCANQCTAVEALVAGKREDHKRPHSEKPRKKQIDIIVGRPASDGDSTSDWKAYARVIMEKCSKRKDEPEITFKTKEIEYLNRKDAMVASISITNARVKRVMIDTRSSIDVLYFDAFQKLTITDLSSMSSTLTGFTCDSITSRDDHSTHHH</sequence>
<evidence type="ECO:0000313" key="2">
    <source>
        <dbReference type="EMBL" id="RRT68891.1"/>
    </source>
</evidence>
<name>A0A426ZY58_ENSVE</name>
<dbReference type="Proteomes" id="UP000287651">
    <property type="component" value="Unassembled WGS sequence"/>
</dbReference>
<reference evidence="2 3" key="1">
    <citation type="journal article" date="2014" name="Agronomy (Basel)">
        <title>A Draft Genome Sequence for Ensete ventricosum, the Drought-Tolerant Tree Against Hunger.</title>
        <authorList>
            <person name="Harrison J."/>
            <person name="Moore K.A."/>
            <person name="Paszkiewicz K."/>
            <person name="Jones T."/>
            <person name="Grant M."/>
            <person name="Ambacheew D."/>
            <person name="Muzemil S."/>
            <person name="Studholme D.J."/>
        </authorList>
    </citation>
    <scope>NUCLEOTIDE SEQUENCE [LARGE SCALE GENOMIC DNA]</scope>
</reference>
<protein>
    <submittedName>
        <fullName evidence="2">Uncharacterized protein</fullName>
    </submittedName>
</protein>
<gene>
    <name evidence="2" type="ORF">B296_00022668</name>
</gene>
<evidence type="ECO:0000256" key="1">
    <source>
        <dbReference type="SAM" id="MobiDB-lite"/>
    </source>
</evidence>
<comment type="caution">
    <text evidence="2">The sequence shown here is derived from an EMBL/GenBank/DDBJ whole genome shotgun (WGS) entry which is preliminary data.</text>
</comment>
<dbReference type="EMBL" id="AMZH03004543">
    <property type="protein sequence ID" value="RRT68891.1"/>
    <property type="molecule type" value="Genomic_DNA"/>
</dbReference>
<accession>A0A426ZY58</accession>
<evidence type="ECO:0000313" key="3">
    <source>
        <dbReference type="Proteomes" id="UP000287651"/>
    </source>
</evidence>